<evidence type="ECO:0000256" key="3">
    <source>
        <dbReference type="SAM" id="Phobius"/>
    </source>
</evidence>
<reference evidence="4 5" key="1">
    <citation type="submission" date="2019-09" db="EMBL/GenBank/DDBJ databases">
        <title>Bacillus ochoae sp. nov., Paenibacillus whitsoniae sp. nov., Paenibacillus spiritus sp. nov. Isolated from the Mars Exploration Rover during spacecraft assembly.</title>
        <authorList>
            <person name="Seuylemezian A."/>
            <person name="Vaishampayan P."/>
        </authorList>
    </citation>
    <scope>NUCLEOTIDE SEQUENCE [LARGE SCALE GENOMIC DNA]</scope>
    <source>
        <strain evidence="4 5">MER_111</strain>
    </source>
</reference>
<dbReference type="InterPro" id="IPR012902">
    <property type="entry name" value="N_methyl_site"/>
</dbReference>
<feature type="transmembrane region" description="Helical" evidence="3">
    <location>
        <begin position="20"/>
        <end position="42"/>
    </location>
</feature>
<proteinExistence type="predicted"/>
<evidence type="ECO:0000256" key="1">
    <source>
        <dbReference type="ARBA" id="ARBA00004241"/>
    </source>
</evidence>
<protein>
    <submittedName>
        <fullName evidence="4">Type II secretion system protein</fullName>
    </submittedName>
</protein>
<evidence type="ECO:0000256" key="2">
    <source>
        <dbReference type="ARBA" id="ARBA00023287"/>
    </source>
</evidence>
<dbReference type="Gene3D" id="3.30.700.10">
    <property type="entry name" value="Glycoprotein, Type 4 Pilin"/>
    <property type="match status" value="1"/>
</dbReference>
<dbReference type="Proteomes" id="UP000367750">
    <property type="component" value="Unassembled WGS sequence"/>
</dbReference>
<dbReference type="SUPFAM" id="SSF54523">
    <property type="entry name" value="Pili subunits"/>
    <property type="match status" value="1"/>
</dbReference>
<dbReference type="PROSITE" id="PS00409">
    <property type="entry name" value="PROKAR_NTER_METHYL"/>
    <property type="match status" value="1"/>
</dbReference>
<dbReference type="GO" id="GO:0009986">
    <property type="term" value="C:cell surface"/>
    <property type="evidence" value="ECO:0007669"/>
    <property type="project" value="UniProtKB-SubCell"/>
</dbReference>
<keyword evidence="3" id="KW-0472">Membrane</keyword>
<keyword evidence="3" id="KW-1133">Transmembrane helix</keyword>
<dbReference type="AlphaFoldDB" id="A0A5J5FW82"/>
<keyword evidence="3" id="KW-0812">Transmembrane</keyword>
<name>A0A5J5FW82_9BACL</name>
<evidence type="ECO:0000313" key="5">
    <source>
        <dbReference type="Proteomes" id="UP000367750"/>
    </source>
</evidence>
<sequence length="159" mass="16770">MKEAIRKRLSKEEGQKGFTLIELLAVIVILGIIAVIAIPLIGNIINNSKSNSDVATARQIYDAARMYIIGTDGDFTDRTIAVNDADTDNTNDLVHAGYLDSNLVLPSSKEAITGGTVTFDSTGKLGALSLTVGTNNTSKVFSVEEVMASKPAAKPAATK</sequence>
<dbReference type="EMBL" id="VYKK01000028">
    <property type="protein sequence ID" value="KAA8998032.1"/>
    <property type="molecule type" value="Genomic_DNA"/>
</dbReference>
<dbReference type="Pfam" id="PF07963">
    <property type="entry name" value="N_methyl"/>
    <property type="match status" value="1"/>
</dbReference>
<dbReference type="NCBIfam" id="TIGR02532">
    <property type="entry name" value="IV_pilin_GFxxxE"/>
    <property type="match status" value="1"/>
</dbReference>
<organism evidence="4 5">
    <name type="scientific">Paenibacillus spiritus</name>
    <dbReference type="NCBI Taxonomy" id="2496557"/>
    <lineage>
        <taxon>Bacteria</taxon>
        <taxon>Bacillati</taxon>
        <taxon>Bacillota</taxon>
        <taxon>Bacilli</taxon>
        <taxon>Bacillales</taxon>
        <taxon>Paenibacillaceae</taxon>
        <taxon>Paenibacillus</taxon>
    </lineage>
</organism>
<accession>A0A5J5FW82</accession>
<comment type="subcellular location">
    <subcellularLocation>
        <location evidence="1">Cell surface</location>
    </subcellularLocation>
</comment>
<dbReference type="InterPro" id="IPR045584">
    <property type="entry name" value="Pilin-like"/>
</dbReference>
<dbReference type="GO" id="GO:0030420">
    <property type="term" value="P:establishment of competence for transformation"/>
    <property type="evidence" value="ECO:0007669"/>
    <property type="project" value="UniProtKB-KW"/>
</dbReference>
<gene>
    <name evidence="4" type="ORF">F4V43_16965</name>
</gene>
<keyword evidence="5" id="KW-1185">Reference proteome</keyword>
<keyword evidence="2" id="KW-0178">Competence</keyword>
<dbReference type="OrthoDB" id="2665739at2"/>
<evidence type="ECO:0000313" key="4">
    <source>
        <dbReference type="EMBL" id="KAA8998032.1"/>
    </source>
</evidence>
<comment type="caution">
    <text evidence="4">The sequence shown here is derived from an EMBL/GenBank/DDBJ whole genome shotgun (WGS) entry which is preliminary data.</text>
</comment>